<dbReference type="InterPro" id="IPR025850">
    <property type="entry name" value="SUKH-3"/>
</dbReference>
<dbReference type="AlphaFoldDB" id="A0A4D4MVL1"/>
<reference evidence="1 4" key="2">
    <citation type="submission" date="2019-04" db="EMBL/GenBank/DDBJ databases">
        <title>Draft genome sequences of Streptomyces avermitilis NBRC 14893.</title>
        <authorList>
            <person name="Komaki H."/>
            <person name="Tamura T."/>
            <person name="Hosoyama A."/>
        </authorList>
    </citation>
    <scope>NUCLEOTIDE SEQUENCE [LARGE SCALE GENOMIC DNA]</scope>
    <source>
        <strain evidence="1 4">NBRC 14893</strain>
    </source>
</reference>
<dbReference type="Proteomes" id="UP000302139">
    <property type="component" value="Unassembled WGS sequence"/>
</dbReference>
<reference evidence="2 3" key="1">
    <citation type="submission" date="2019-04" db="EMBL/GenBank/DDBJ databases">
        <title>Draft genome sequences of Streptomyces avermitilis ATCC 31267.</title>
        <authorList>
            <person name="Komaki H."/>
            <person name="Tamura T."/>
            <person name="Hosoyama A."/>
        </authorList>
    </citation>
    <scope>NUCLEOTIDE SEQUENCE [LARGE SCALE GENOMIC DNA]</scope>
    <source>
        <strain evidence="2 3">ATCC 31267</strain>
    </source>
</reference>
<evidence type="ECO:0000313" key="2">
    <source>
        <dbReference type="EMBL" id="GDY75746.1"/>
    </source>
</evidence>
<proteinExistence type="predicted"/>
<dbReference type="RefSeq" id="WP_010985520.1">
    <property type="nucleotide sequence ID" value="NZ_BJHZ01000001.1"/>
</dbReference>
<name>A0A4D4MVL1_STRAX</name>
<organism evidence="2 3">
    <name type="scientific">Streptomyces avermitilis</name>
    <dbReference type="NCBI Taxonomy" id="33903"/>
    <lineage>
        <taxon>Bacteria</taxon>
        <taxon>Bacillati</taxon>
        <taxon>Actinomycetota</taxon>
        <taxon>Actinomycetes</taxon>
        <taxon>Kitasatosporales</taxon>
        <taxon>Streptomycetaceae</taxon>
        <taxon>Streptomyces</taxon>
    </lineage>
</organism>
<dbReference type="STRING" id="33903.AQJ43_33565"/>
<dbReference type="EMBL" id="BJHX01000001">
    <property type="protein sequence ID" value="GDY64096.1"/>
    <property type="molecule type" value="Genomic_DNA"/>
</dbReference>
<accession>A0A4D4MVL1</accession>
<dbReference type="OMA" id="PGRDIGE"/>
<evidence type="ECO:0008006" key="5">
    <source>
        <dbReference type="Google" id="ProtNLM"/>
    </source>
</evidence>
<comment type="caution">
    <text evidence="2">The sequence shown here is derived from an EMBL/GenBank/DDBJ whole genome shotgun (WGS) entry which is preliminary data.</text>
</comment>
<dbReference type="Pfam" id="PF14433">
    <property type="entry name" value="SUKH-3"/>
    <property type="match status" value="1"/>
</dbReference>
<protein>
    <recommendedName>
        <fullName evidence="5">SUKH-3 domain containing protein</fullName>
    </recommendedName>
</protein>
<dbReference type="GeneID" id="41541156"/>
<evidence type="ECO:0000313" key="3">
    <source>
        <dbReference type="Proteomes" id="UP000299211"/>
    </source>
</evidence>
<evidence type="ECO:0000313" key="4">
    <source>
        <dbReference type="Proteomes" id="UP000302139"/>
    </source>
</evidence>
<dbReference type="EMBL" id="BJHY01000001">
    <property type="protein sequence ID" value="GDY75746.1"/>
    <property type="molecule type" value="Genomic_DNA"/>
</dbReference>
<dbReference type="Proteomes" id="UP000299211">
    <property type="component" value="Unassembled WGS sequence"/>
</dbReference>
<gene>
    <name evidence="1" type="ORF">SAV14893_034890</name>
    <name evidence="2" type="ORF">SAV31267_052310</name>
</gene>
<evidence type="ECO:0000313" key="1">
    <source>
        <dbReference type="EMBL" id="GDY64096.1"/>
    </source>
</evidence>
<sequence length="159" mass="17472">MASGQPTQEVLGWLTERGWFPGRDIGEQAEELVRVRLQDSERQGVPLTPVSAAVRFIHTYGMLRLDHPKASGCAWVMKPTIGYDGDAGNIKELGAGLGVELFPVGYEASEFGILLVDGRGRLFHLHHTGGYYLGADAFDAFSRFVEGLPDLDAEDFYVQ</sequence>